<evidence type="ECO:0000313" key="3">
    <source>
        <dbReference type="EMBL" id="AGA33665.1"/>
    </source>
</evidence>
<sequence length="226" mass="24520">MAGDGLNNEREDALANWLRVPLALKYFLAITLVQAVTVLLVLAWWHTGSTDIALTFAALGLVSGLFAALWLASMARGAHREALIRAQAHLARERERHRRLTEQERAKAAEDARRQVQRETQRVKTRSSLRMAGAVAGMAGLGTLLLLTQFLSLGVLLISSSGGAVAGYLFRIRQEMRRRDPSGNGGNGGNGGNSLPRMVPGTRLLNGNARRADTPLTESADQETRS</sequence>
<name>L0DXH4_THIND</name>
<keyword evidence="2" id="KW-0812">Transmembrane</keyword>
<dbReference type="PATRIC" id="fig|1255043.3.peg.2026"/>
<proteinExistence type="predicted"/>
<feature type="transmembrane region" description="Helical" evidence="2">
    <location>
        <begin position="153"/>
        <end position="170"/>
    </location>
</feature>
<reference evidence="3" key="1">
    <citation type="submission" date="2015-12" db="EMBL/GenBank/DDBJ databases">
        <authorList>
            <person name="Tikhonova T.V."/>
            <person name="Pavlov A.R."/>
            <person name="Beletsky A.V."/>
            <person name="Mardanov A.V."/>
            <person name="Sorokin D.Y."/>
            <person name="Ravin N.V."/>
            <person name="Popov V.O."/>
        </authorList>
    </citation>
    <scope>NUCLEOTIDE SEQUENCE</scope>
    <source>
        <strain evidence="3">DSM 14787</strain>
    </source>
</reference>
<keyword evidence="4" id="KW-1185">Reference proteome</keyword>
<keyword evidence="2" id="KW-0472">Membrane</keyword>
<feature type="region of interest" description="Disordered" evidence="1">
    <location>
        <begin position="178"/>
        <end position="226"/>
    </location>
</feature>
<dbReference type="STRING" id="1255043.TVNIR_2004"/>
<feature type="transmembrane region" description="Helical" evidence="2">
    <location>
        <begin position="26"/>
        <end position="46"/>
    </location>
</feature>
<evidence type="ECO:0000256" key="1">
    <source>
        <dbReference type="SAM" id="MobiDB-lite"/>
    </source>
</evidence>
<dbReference type="HOGENOM" id="CLU_1224283_0_0_6"/>
<gene>
    <name evidence="3" type="ordered locus">TVNIR_2004</name>
</gene>
<protein>
    <recommendedName>
        <fullName evidence="5">Transmembrane protein</fullName>
    </recommendedName>
</protein>
<feature type="region of interest" description="Disordered" evidence="1">
    <location>
        <begin position="95"/>
        <end position="123"/>
    </location>
</feature>
<dbReference type="AlphaFoldDB" id="L0DXH4"/>
<feature type="transmembrane region" description="Helical" evidence="2">
    <location>
        <begin position="52"/>
        <end position="72"/>
    </location>
</feature>
<dbReference type="EMBL" id="CP003989">
    <property type="protein sequence ID" value="AGA33665.1"/>
    <property type="molecule type" value="Genomic_DNA"/>
</dbReference>
<dbReference type="KEGG" id="tni:TVNIR_2004"/>
<organism evidence="3 4">
    <name type="scientific">Thioalkalivibrio nitratireducens (strain DSM 14787 / UNIQEM 213 / ALEN2)</name>
    <dbReference type="NCBI Taxonomy" id="1255043"/>
    <lineage>
        <taxon>Bacteria</taxon>
        <taxon>Pseudomonadati</taxon>
        <taxon>Pseudomonadota</taxon>
        <taxon>Gammaproteobacteria</taxon>
        <taxon>Chromatiales</taxon>
        <taxon>Ectothiorhodospiraceae</taxon>
        <taxon>Thioalkalivibrio</taxon>
    </lineage>
</organism>
<evidence type="ECO:0000313" key="4">
    <source>
        <dbReference type="Proteomes" id="UP000010809"/>
    </source>
</evidence>
<evidence type="ECO:0008006" key="5">
    <source>
        <dbReference type="Google" id="ProtNLM"/>
    </source>
</evidence>
<feature type="compositionally biased region" description="Gly residues" evidence="1">
    <location>
        <begin position="183"/>
        <end position="192"/>
    </location>
</feature>
<keyword evidence="2" id="KW-1133">Transmembrane helix</keyword>
<dbReference type="Proteomes" id="UP000010809">
    <property type="component" value="Chromosome"/>
</dbReference>
<accession>L0DXH4</accession>
<feature type="compositionally biased region" description="Basic and acidic residues" evidence="1">
    <location>
        <begin position="95"/>
        <end position="122"/>
    </location>
</feature>
<evidence type="ECO:0000256" key="2">
    <source>
        <dbReference type="SAM" id="Phobius"/>
    </source>
</evidence>
<feature type="transmembrane region" description="Helical" evidence="2">
    <location>
        <begin position="128"/>
        <end position="147"/>
    </location>
</feature>